<evidence type="ECO:0000256" key="2">
    <source>
        <dbReference type="ARBA" id="ARBA00022598"/>
    </source>
</evidence>
<dbReference type="GO" id="GO:0047480">
    <property type="term" value="F:UDP-N-acetylmuramoyl-tripeptide-D-alanyl-D-alanine ligase activity"/>
    <property type="evidence" value="ECO:0007669"/>
    <property type="project" value="UniProtKB-EC"/>
</dbReference>
<evidence type="ECO:0000256" key="4">
    <source>
        <dbReference type="ARBA" id="ARBA00022741"/>
    </source>
</evidence>
<evidence type="ECO:0000259" key="13">
    <source>
        <dbReference type="Pfam" id="PF02875"/>
    </source>
</evidence>
<dbReference type="Gene3D" id="3.40.1190.10">
    <property type="entry name" value="Mur-like, catalytic domain"/>
    <property type="match status" value="1"/>
</dbReference>
<feature type="domain" description="Mur ligase C-terminal" evidence="13">
    <location>
        <begin position="329"/>
        <end position="454"/>
    </location>
</feature>
<evidence type="ECO:0000259" key="14">
    <source>
        <dbReference type="Pfam" id="PF08245"/>
    </source>
</evidence>
<evidence type="ECO:0000256" key="9">
    <source>
        <dbReference type="ARBA" id="ARBA00023316"/>
    </source>
</evidence>
<comment type="pathway">
    <text evidence="10 11">Cell wall biogenesis; peptidoglycan biosynthesis.</text>
</comment>
<keyword evidence="8 10" id="KW-0131">Cell cycle</keyword>
<dbReference type="Pfam" id="PF08245">
    <property type="entry name" value="Mur_ligase_M"/>
    <property type="match status" value="1"/>
</dbReference>
<dbReference type="EC" id="6.3.2.10" evidence="10 11"/>
<evidence type="ECO:0000256" key="10">
    <source>
        <dbReference type="HAMAP-Rule" id="MF_02019"/>
    </source>
</evidence>
<dbReference type="InterPro" id="IPR000713">
    <property type="entry name" value="Mur_ligase_N"/>
</dbReference>
<sequence>MMQATVREAAEWSGAQGIGGDAAGGAERLLSGVSTDTRSIRPGQLFVPLRGERFDGHDYIRKAKEAGAAAALWDASVTQPEDLGLPLLLVPDTLEALQRLAASYRSERLTAAKVVAITGSNGKTTTKDLVSSVLATSLVVHKTEGNYNNHIGLPLTILGAPAETEALVLEMGMSGFGEISLLSRLARPDLAVITNIGESHLLQLGSRENIARAKLEIAEGLKPGGTLVYCGDEPLIAAALAERPPSPDARLVTFGENAGNDWVARYVRVTAEGTRFTAAGDAEAAFELPIPGRHNAVNALAAIAVGRSFGLSVDAIGAGLRQAKLTGMRIERSAAWNGAVILNDAYNASPTSVKAAIDLVAELSGHRRKWIVLGDMLELGDGELELHGGIGRYLDRSKADFVLLYGPLSMRTYQEARLNYEDDSVRHFDDKKALAAVLLAGLSSDDLVLVKASRGMKMEEIVVALQRGGGE</sequence>
<evidence type="ECO:0000256" key="8">
    <source>
        <dbReference type="ARBA" id="ARBA00023306"/>
    </source>
</evidence>
<keyword evidence="5 10" id="KW-0067">ATP-binding</keyword>
<keyword evidence="2 10" id="KW-0436">Ligase</keyword>
<dbReference type="InterPro" id="IPR051046">
    <property type="entry name" value="MurCDEF_CellWall_CoF430Synth"/>
</dbReference>
<dbReference type="Gene3D" id="3.90.190.20">
    <property type="entry name" value="Mur ligase, C-terminal domain"/>
    <property type="match status" value="1"/>
</dbReference>
<protein>
    <recommendedName>
        <fullName evidence="10 11">UDP-N-acetylmuramoyl-tripeptide--D-alanyl-D-alanine ligase</fullName>
        <ecNumber evidence="10 11">6.3.2.10</ecNumber>
    </recommendedName>
    <alternativeName>
        <fullName evidence="10">D-alanyl-D-alanine-adding enzyme</fullName>
    </alternativeName>
</protein>
<comment type="subcellular location">
    <subcellularLocation>
        <location evidence="10 11">Cytoplasm</location>
    </subcellularLocation>
</comment>
<dbReference type="SUPFAM" id="SSF53623">
    <property type="entry name" value="MurD-like peptide ligases, catalytic domain"/>
    <property type="match status" value="1"/>
</dbReference>
<keyword evidence="6 10" id="KW-0133">Cell shape</keyword>
<dbReference type="SUPFAM" id="SSF53244">
    <property type="entry name" value="MurD-like peptide ligases, peptide-binding domain"/>
    <property type="match status" value="1"/>
</dbReference>
<organism evidence="15 16">
    <name type="scientific">Cohnella hongkongensis</name>
    <dbReference type="NCBI Taxonomy" id="178337"/>
    <lineage>
        <taxon>Bacteria</taxon>
        <taxon>Bacillati</taxon>
        <taxon>Bacillota</taxon>
        <taxon>Bacilli</taxon>
        <taxon>Bacillales</taxon>
        <taxon>Paenibacillaceae</taxon>
        <taxon>Cohnella</taxon>
    </lineage>
</organism>
<evidence type="ECO:0000256" key="1">
    <source>
        <dbReference type="ARBA" id="ARBA00022490"/>
    </source>
</evidence>
<dbReference type="Proteomes" id="UP001596028">
    <property type="component" value="Unassembled WGS sequence"/>
</dbReference>
<keyword evidence="1 10" id="KW-0963">Cytoplasm</keyword>
<comment type="function">
    <text evidence="10 11">Involved in cell wall formation. Catalyzes the final step in the synthesis of UDP-N-acetylmuramoyl-pentapeptide, the precursor of murein.</text>
</comment>
<evidence type="ECO:0000256" key="5">
    <source>
        <dbReference type="ARBA" id="ARBA00022840"/>
    </source>
</evidence>
<dbReference type="SUPFAM" id="SSF63418">
    <property type="entry name" value="MurE/MurF N-terminal domain"/>
    <property type="match status" value="1"/>
</dbReference>
<comment type="catalytic activity">
    <reaction evidence="10 11">
        <text>D-alanyl-D-alanine + UDP-N-acetyl-alpha-D-muramoyl-L-alanyl-gamma-D-glutamyl-meso-2,6-diaminopimelate + ATP = UDP-N-acetyl-alpha-D-muramoyl-L-alanyl-gamma-D-glutamyl-meso-2,6-diaminopimeloyl-D-alanyl-D-alanine + ADP + phosphate + H(+)</text>
        <dbReference type="Rhea" id="RHEA:28374"/>
        <dbReference type="ChEBI" id="CHEBI:15378"/>
        <dbReference type="ChEBI" id="CHEBI:30616"/>
        <dbReference type="ChEBI" id="CHEBI:43474"/>
        <dbReference type="ChEBI" id="CHEBI:57822"/>
        <dbReference type="ChEBI" id="CHEBI:61386"/>
        <dbReference type="ChEBI" id="CHEBI:83905"/>
        <dbReference type="ChEBI" id="CHEBI:456216"/>
        <dbReference type="EC" id="6.3.2.10"/>
    </reaction>
</comment>
<comment type="caution">
    <text evidence="15">The sequence shown here is derived from an EMBL/GenBank/DDBJ whole genome shotgun (WGS) entry which is preliminary data.</text>
</comment>
<reference evidence="16" key="1">
    <citation type="journal article" date="2019" name="Int. J. Syst. Evol. Microbiol.">
        <title>The Global Catalogue of Microorganisms (GCM) 10K type strain sequencing project: providing services to taxonomists for standard genome sequencing and annotation.</title>
        <authorList>
            <consortium name="The Broad Institute Genomics Platform"/>
            <consortium name="The Broad Institute Genome Sequencing Center for Infectious Disease"/>
            <person name="Wu L."/>
            <person name="Ma J."/>
        </authorList>
    </citation>
    <scope>NUCLEOTIDE SEQUENCE [LARGE SCALE GENOMIC DNA]</scope>
    <source>
        <strain evidence="16">CCUG 49571</strain>
    </source>
</reference>
<dbReference type="Pfam" id="PF02875">
    <property type="entry name" value="Mur_ligase_C"/>
    <property type="match status" value="1"/>
</dbReference>
<dbReference type="RefSeq" id="WP_378097140.1">
    <property type="nucleotide sequence ID" value="NZ_JBHSEP010000009.1"/>
</dbReference>
<dbReference type="InterPro" id="IPR036615">
    <property type="entry name" value="Mur_ligase_C_dom_sf"/>
</dbReference>
<name>A0ABV9FEH1_9BACL</name>
<dbReference type="InterPro" id="IPR035911">
    <property type="entry name" value="MurE/MurF_N"/>
</dbReference>
<evidence type="ECO:0000256" key="11">
    <source>
        <dbReference type="RuleBase" id="RU004136"/>
    </source>
</evidence>
<accession>A0ABV9FEH1</accession>
<dbReference type="InterPro" id="IPR004101">
    <property type="entry name" value="Mur_ligase_C"/>
</dbReference>
<proteinExistence type="inferred from homology"/>
<feature type="binding site" evidence="10">
    <location>
        <begin position="119"/>
        <end position="125"/>
    </location>
    <ligand>
        <name>ATP</name>
        <dbReference type="ChEBI" id="CHEBI:30616"/>
    </ligand>
</feature>
<dbReference type="PANTHER" id="PTHR43024">
    <property type="entry name" value="UDP-N-ACETYLMURAMOYL-TRIPEPTIDE--D-ALANYL-D-ALANINE LIGASE"/>
    <property type="match status" value="1"/>
</dbReference>
<evidence type="ECO:0000259" key="12">
    <source>
        <dbReference type="Pfam" id="PF01225"/>
    </source>
</evidence>
<keyword evidence="9 10" id="KW-0961">Cell wall biogenesis/degradation</keyword>
<dbReference type="Pfam" id="PF01225">
    <property type="entry name" value="Mur_ligase"/>
    <property type="match status" value="1"/>
</dbReference>
<keyword evidence="16" id="KW-1185">Reference proteome</keyword>
<dbReference type="InterPro" id="IPR036565">
    <property type="entry name" value="Mur-like_cat_sf"/>
</dbReference>
<feature type="domain" description="Mur ligase central" evidence="14">
    <location>
        <begin position="117"/>
        <end position="305"/>
    </location>
</feature>
<evidence type="ECO:0000313" key="15">
    <source>
        <dbReference type="EMBL" id="MFC4599410.1"/>
    </source>
</evidence>
<keyword evidence="4 10" id="KW-0547">Nucleotide-binding</keyword>
<dbReference type="Gene3D" id="3.40.1390.10">
    <property type="entry name" value="MurE/MurF, N-terminal domain"/>
    <property type="match status" value="1"/>
</dbReference>
<keyword evidence="7 10" id="KW-0573">Peptidoglycan synthesis</keyword>
<gene>
    <name evidence="10 15" type="primary">murF</name>
    <name evidence="15" type="ORF">ACFO3S_14250</name>
</gene>
<evidence type="ECO:0000313" key="16">
    <source>
        <dbReference type="Proteomes" id="UP001596028"/>
    </source>
</evidence>
<feature type="domain" description="Mur ligase N-terminal catalytic" evidence="12">
    <location>
        <begin position="31"/>
        <end position="105"/>
    </location>
</feature>
<keyword evidence="3 10" id="KW-0132">Cell division</keyword>
<comment type="similarity">
    <text evidence="10">Belongs to the MurCDEF family. MurF subfamily.</text>
</comment>
<dbReference type="NCBIfam" id="TIGR01143">
    <property type="entry name" value="murF"/>
    <property type="match status" value="1"/>
</dbReference>
<evidence type="ECO:0000256" key="6">
    <source>
        <dbReference type="ARBA" id="ARBA00022960"/>
    </source>
</evidence>
<evidence type="ECO:0000256" key="3">
    <source>
        <dbReference type="ARBA" id="ARBA00022618"/>
    </source>
</evidence>
<dbReference type="HAMAP" id="MF_02019">
    <property type="entry name" value="MurF"/>
    <property type="match status" value="1"/>
</dbReference>
<dbReference type="PANTHER" id="PTHR43024:SF1">
    <property type="entry name" value="UDP-N-ACETYLMURAMOYL-TRIPEPTIDE--D-ALANYL-D-ALANINE LIGASE"/>
    <property type="match status" value="1"/>
</dbReference>
<dbReference type="InterPro" id="IPR013221">
    <property type="entry name" value="Mur_ligase_cen"/>
</dbReference>
<dbReference type="EMBL" id="JBHSEP010000009">
    <property type="protein sequence ID" value="MFC4599410.1"/>
    <property type="molecule type" value="Genomic_DNA"/>
</dbReference>
<evidence type="ECO:0000256" key="7">
    <source>
        <dbReference type="ARBA" id="ARBA00022984"/>
    </source>
</evidence>
<dbReference type="InterPro" id="IPR005863">
    <property type="entry name" value="UDP-N-AcMur_synth"/>
</dbReference>